<feature type="transmembrane region" description="Helical" evidence="7">
    <location>
        <begin position="36"/>
        <end position="61"/>
    </location>
</feature>
<gene>
    <name evidence="9" type="ORF">DP115_03815</name>
</gene>
<evidence type="ECO:0000256" key="4">
    <source>
        <dbReference type="ARBA" id="ARBA00022692"/>
    </source>
</evidence>
<organism evidence="9 10">
    <name type="scientific">Brasilonema octagenarum UFV-OR1</name>
    <dbReference type="NCBI Taxonomy" id="417115"/>
    <lineage>
        <taxon>Bacteria</taxon>
        <taxon>Bacillati</taxon>
        <taxon>Cyanobacteriota</taxon>
        <taxon>Cyanophyceae</taxon>
        <taxon>Nostocales</taxon>
        <taxon>Scytonemataceae</taxon>
        <taxon>Brasilonema</taxon>
        <taxon>Octagenarum group</taxon>
    </lineage>
</organism>
<dbReference type="InterPro" id="IPR020846">
    <property type="entry name" value="MFS_dom"/>
</dbReference>
<feature type="transmembrane region" description="Helical" evidence="7">
    <location>
        <begin position="163"/>
        <end position="183"/>
    </location>
</feature>
<dbReference type="SUPFAM" id="SSF103473">
    <property type="entry name" value="MFS general substrate transporter"/>
    <property type="match status" value="1"/>
</dbReference>
<dbReference type="PROSITE" id="PS50850">
    <property type="entry name" value="MFS"/>
    <property type="match status" value="1"/>
</dbReference>
<name>A0ABX1M7F9_9CYAN</name>
<evidence type="ECO:0000313" key="9">
    <source>
        <dbReference type="EMBL" id="NMF61962.1"/>
    </source>
</evidence>
<sequence length="432" mass="46397">MRTFIIIWLGQAVSIIGSSMTAFAFTLWVWELTGQATALALFGLFTQVPQVLITPIAGVIVDRWNRKYLMILGDTVSGLLTITVLLLYSSHNLQLWHLYLAVAVQGTFVQIQELAYLASVSMIVPKQQYSRASSIAFLANSSSDIIAPALAGVLYVVIGLAGILIIDITTFVIAVSTLVLVRIPQPTIAQAETQSHTNLKQELYFGWHYITARPSLLAMLALMSLFWFTYNLGNSLSSPLILARSGNDAKVLGIVASAAGLGGIIGALLVSTWGGFKRRIHGVLLGMVGAGLSQTVFGLGRVPLIWFPAKFCSSLNFPILGSADEAIWLRKVRPNVQGRVLSTHSLVERVASTVAYLIAGPLADYVFEPAMMSGGSLAPILGWIFGTGKGAGMAVLYVLSSLGLLLVGLSGYAFRTLRDVEIILPDHDTSAE</sequence>
<keyword evidence="2" id="KW-0813">Transport</keyword>
<dbReference type="RefSeq" id="WP_169263551.1">
    <property type="nucleotide sequence ID" value="NZ_QMEC01000009.1"/>
</dbReference>
<comment type="subcellular location">
    <subcellularLocation>
        <location evidence="1">Cell membrane</location>
        <topology evidence="1">Multi-pass membrane protein</topology>
    </subcellularLocation>
</comment>
<evidence type="ECO:0000256" key="2">
    <source>
        <dbReference type="ARBA" id="ARBA00022448"/>
    </source>
</evidence>
<feature type="transmembrane region" description="Helical" evidence="7">
    <location>
        <begin position="68"/>
        <end position="90"/>
    </location>
</feature>
<keyword evidence="6 7" id="KW-0472">Membrane</keyword>
<keyword evidence="3" id="KW-1003">Cell membrane</keyword>
<feature type="transmembrane region" description="Helical" evidence="7">
    <location>
        <begin position="250"/>
        <end position="270"/>
    </location>
</feature>
<dbReference type="EMBL" id="QMEC01000009">
    <property type="protein sequence ID" value="NMF61962.1"/>
    <property type="molecule type" value="Genomic_DNA"/>
</dbReference>
<feature type="transmembrane region" description="Helical" evidence="7">
    <location>
        <begin position="204"/>
        <end position="230"/>
    </location>
</feature>
<evidence type="ECO:0000256" key="6">
    <source>
        <dbReference type="ARBA" id="ARBA00023136"/>
    </source>
</evidence>
<dbReference type="PANTHER" id="PTHR43266:SF2">
    <property type="entry name" value="MAJOR FACILITATOR SUPERFAMILY (MFS) PROFILE DOMAIN-CONTAINING PROTEIN"/>
    <property type="match status" value="1"/>
</dbReference>
<feature type="transmembrane region" description="Helical" evidence="7">
    <location>
        <begin position="282"/>
        <end position="307"/>
    </location>
</feature>
<evidence type="ECO:0000313" key="10">
    <source>
        <dbReference type="Proteomes" id="UP000762253"/>
    </source>
</evidence>
<dbReference type="InterPro" id="IPR011701">
    <property type="entry name" value="MFS"/>
</dbReference>
<dbReference type="Pfam" id="PF07690">
    <property type="entry name" value="MFS_1"/>
    <property type="match status" value="1"/>
</dbReference>
<comment type="caution">
    <text evidence="9">The sequence shown here is derived from an EMBL/GenBank/DDBJ whole genome shotgun (WGS) entry which is preliminary data.</text>
</comment>
<keyword evidence="5 7" id="KW-1133">Transmembrane helix</keyword>
<feature type="transmembrane region" description="Helical" evidence="7">
    <location>
        <begin position="394"/>
        <end position="414"/>
    </location>
</feature>
<evidence type="ECO:0000256" key="1">
    <source>
        <dbReference type="ARBA" id="ARBA00004651"/>
    </source>
</evidence>
<evidence type="ECO:0000256" key="7">
    <source>
        <dbReference type="SAM" id="Phobius"/>
    </source>
</evidence>
<evidence type="ECO:0000256" key="3">
    <source>
        <dbReference type="ARBA" id="ARBA00022475"/>
    </source>
</evidence>
<evidence type="ECO:0000259" key="8">
    <source>
        <dbReference type="PROSITE" id="PS50850"/>
    </source>
</evidence>
<dbReference type="InterPro" id="IPR036259">
    <property type="entry name" value="MFS_trans_sf"/>
</dbReference>
<protein>
    <submittedName>
        <fullName evidence="9">MFS transporter</fullName>
    </submittedName>
</protein>
<dbReference type="Gene3D" id="1.20.1250.20">
    <property type="entry name" value="MFS general substrate transporter like domains"/>
    <property type="match status" value="1"/>
</dbReference>
<dbReference type="CDD" id="cd06173">
    <property type="entry name" value="MFS_MefA_like"/>
    <property type="match status" value="1"/>
</dbReference>
<reference evidence="9 10" key="1">
    <citation type="submission" date="2018-06" db="EMBL/GenBank/DDBJ databases">
        <title>Comparative genomics of Brasilonema spp. strains.</title>
        <authorList>
            <person name="Alvarenga D.O."/>
            <person name="Fiore M.F."/>
            <person name="Varani A.M."/>
        </authorList>
    </citation>
    <scope>NUCLEOTIDE SEQUENCE [LARGE SCALE GENOMIC DNA]</scope>
    <source>
        <strain evidence="9 10">UFV-OR1</strain>
    </source>
</reference>
<feature type="domain" description="Major facilitator superfamily (MFS) profile" evidence="8">
    <location>
        <begin position="1"/>
        <end position="187"/>
    </location>
</feature>
<evidence type="ECO:0000256" key="5">
    <source>
        <dbReference type="ARBA" id="ARBA00022989"/>
    </source>
</evidence>
<feature type="transmembrane region" description="Helical" evidence="7">
    <location>
        <begin position="135"/>
        <end position="157"/>
    </location>
</feature>
<accession>A0ABX1M7F9</accession>
<feature type="transmembrane region" description="Helical" evidence="7">
    <location>
        <begin position="7"/>
        <end position="30"/>
    </location>
</feature>
<keyword evidence="4 7" id="KW-0812">Transmembrane</keyword>
<proteinExistence type="predicted"/>
<dbReference type="Proteomes" id="UP000762253">
    <property type="component" value="Unassembled WGS sequence"/>
</dbReference>
<feature type="transmembrane region" description="Helical" evidence="7">
    <location>
        <begin position="96"/>
        <end position="123"/>
    </location>
</feature>
<keyword evidence="10" id="KW-1185">Reference proteome</keyword>
<dbReference type="PANTHER" id="PTHR43266">
    <property type="entry name" value="MACROLIDE-EFFLUX PROTEIN"/>
    <property type="match status" value="1"/>
</dbReference>